<dbReference type="InterPro" id="IPR051706">
    <property type="entry name" value="Glycosyltransferase_domain"/>
</dbReference>
<dbReference type="GO" id="GO:0016020">
    <property type="term" value="C:membrane"/>
    <property type="evidence" value="ECO:0007669"/>
    <property type="project" value="GOC"/>
</dbReference>
<dbReference type="Proteomes" id="UP001220610">
    <property type="component" value="Chromosome"/>
</dbReference>
<keyword evidence="2" id="KW-0175">Coiled coil</keyword>
<accession>A0AAJ6BHC3</accession>
<dbReference type="InterPro" id="IPR029044">
    <property type="entry name" value="Nucleotide-diphossugar_trans"/>
</dbReference>
<dbReference type="EMBL" id="CP119311">
    <property type="protein sequence ID" value="WEK37595.1"/>
    <property type="molecule type" value="Genomic_DNA"/>
</dbReference>
<dbReference type="PANTHER" id="PTHR32385:SF15">
    <property type="entry name" value="INOSITOL PHOSPHOCERAMIDE MANNOSYLTRANSFERASE 1"/>
    <property type="match status" value="1"/>
</dbReference>
<protein>
    <submittedName>
        <fullName evidence="4">Glycosyltransferase</fullName>
    </submittedName>
</protein>
<dbReference type="InterPro" id="IPR007577">
    <property type="entry name" value="GlycoTrfase_DXD_sugar-bd_CS"/>
</dbReference>
<evidence type="ECO:0000256" key="1">
    <source>
        <dbReference type="ARBA" id="ARBA00022679"/>
    </source>
</evidence>
<dbReference type="Pfam" id="PF04572">
    <property type="entry name" value="Gb3_synth"/>
    <property type="match status" value="1"/>
</dbReference>
<dbReference type="GO" id="GO:0000030">
    <property type="term" value="F:mannosyltransferase activity"/>
    <property type="evidence" value="ECO:0007669"/>
    <property type="project" value="TreeGrafter"/>
</dbReference>
<evidence type="ECO:0000313" key="4">
    <source>
        <dbReference type="EMBL" id="WEK37595.1"/>
    </source>
</evidence>
<reference evidence="4" key="1">
    <citation type="submission" date="2023-03" db="EMBL/GenBank/DDBJ databases">
        <title>Andean soil-derived lignocellulolytic bacterial consortium as a source of novel taxa and putative plastic-active enzymes.</title>
        <authorList>
            <person name="Diaz-Garcia L."/>
            <person name="Chuvochina M."/>
            <person name="Feuerriegel G."/>
            <person name="Bunk B."/>
            <person name="Sproer C."/>
            <person name="Streit W.R."/>
            <person name="Rodriguez L.M."/>
            <person name="Overmann J."/>
            <person name="Jimenez D.J."/>
        </authorList>
    </citation>
    <scope>NUCLEOTIDE SEQUENCE</scope>
    <source>
        <strain evidence="4">MAG 7</strain>
    </source>
</reference>
<evidence type="ECO:0000313" key="5">
    <source>
        <dbReference type="Proteomes" id="UP001220610"/>
    </source>
</evidence>
<sequence>MIPKTIHYCWFGNLPIPPDQQLLIDQWQKQHPDFRIKCWNESNSPLDNRYCQQALQQQKWANLSNYVRFHALYKEGGIYMDTDMQVIKPLHPLLQHACFLGFEKDEDGIVNNAIMGSIAGHSFIRQCLKTFENTFSGEEQANESAPLLVTRILKEQYSLQTGGTQQLQDVFLFGQEYFYPVHWNETFKLSDYSRHITDNTYTVHLWNKSWLTHDMLNKSISDWQQWAHDLSRDNGRLQELIIQMSSREEHLTAIRQSMETLVADQTAQASTFSESSSATSNAISLLSEQTANGHQSINSLLTDLKATVHAEKQDTRLLLINIQTAISNFDQEMKHKSNLLEILATSNLHYKSLIEQLNRDLQRVNEAMLQREELHLQQIDQITTTLLVLEEKNSLKEAITDHQQTIGWYRSTYEKRSLLGLLKQWVKNKLNQK</sequence>
<dbReference type="Pfam" id="PF04488">
    <property type="entry name" value="Gly_transf_sug"/>
    <property type="match status" value="1"/>
</dbReference>
<proteinExistence type="predicted"/>
<dbReference type="InterPro" id="IPR007652">
    <property type="entry name" value="A1-4-GlycosylTfrase_dom"/>
</dbReference>
<feature type="coiled-coil region" evidence="2">
    <location>
        <begin position="347"/>
        <end position="374"/>
    </location>
</feature>
<name>A0AAJ6BHC3_9BACT</name>
<evidence type="ECO:0000259" key="3">
    <source>
        <dbReference type="Pfam" id="PF04572"/>
    </source>
</evidence>
<feature type="domain" description="Alpha 1,4-glycosyltransferase" evidence="3">
    <location>
        <begin position="119"/>
        <end position="227"/>
    </location>
</feature>
<dbReference type="Gene3D" id="3.90.550.20">
    <property type="match status" value="1"/>
</dbReference>
<evidence type="ECO:0000256" key="2">
    <source>
        <dbReference type="SAM" id="Coils"/>
    </source>
</evidence>
<dbReference type="GO" id="GO:0051999">
    <property type="term" value="P:mannosyl-inositol phosphorylceramide biosynthetic process"/>
    <property type="evidence" value="ECO:0007669"/>
    <property type="project" value="TreeGrafter"/>
</dbReference>
<dbReference type="PANTHER" id="PTHR32385">
    <property type="entry name" value="MANNOSYL PHOSPHORYLINOSITOL CERAMIDE SYNTHASE"/>
    <property type="match status" value="1"/>
</dbReference>
<organism evidence="4 5">
    <name type="scientific">Candidatus Pseudobacter hemicellulosilyticus</name>
    <dbReference type="NCBI Taxonomy" id="3121375"/>
    <lineage>
        <taxon>Bacteria</taxon>
        <taxon>Pseudomonadati</taxon>
        <taxon>Bacteroidota</taxon>
        <taxon>Chitinophagia</taxon>
        <taxon>Chitinophagales</taxon>
        <taxon>Chitinophagaceae</taxon>
        <taxon>Pseudobacter</taxon>
    </lineage>
</organism>
<keyword evidence="1" id="KW-0808">Transferase</keyword>
<gene>
    <name evidence="4" type="ORF">P0Y53_08780</name>
</gene>
<dbReference type="AlphaFoldDB" id="A0AAJ6BHC3"/>
<dbReference type="SUPFAM" id="SSF53448">
    <property type="entry name" value="Nucleotide-diphospho-sugar transferases"/>
    <property type="match status" value="1"/>
</dbReference>